<dbReference type="GO" id="GO:0089720">
    <property type="term" value="F:caspase binding"/>
    <property type="evidence" value="ECO:0007669"/>
    <property type="project" value="TreeGrafter"/>
</dbReference>
<dbReference type="SMART" id="SM00031">
    <property type="entry name" value="DED"/>
    <property type="match status" value="1"/>
</dbReference>
<reference evidence="3" key="1">
    <citation type="submission" date="2019-10" db="EMBL/GenBank/DDBJ databases">
        <title>Bird 10,000 Genomes (B10K) Project - Family phase.</title>
        <authorList>
            <person name="Zhang G."/>
        </authorList>
    </citation>
    <scope>NUCLEOTIDE SEQUENCE</scope>
    <source>
        <strain evidence="3">B10K-DU-002-10</strain>
        <tissue evidence="3">Muscle</tissue>
    </source>
</reference>
<evidence type="ECO:0000259" key="1">
    <source>
        <dbReference type="PROSITE" id="PS50017"/>
    </source>
</evidence>
<dbReference type="Pfam" id="PF01335">
    <property type="entry name" value="DED"/>
    <property type="match status" value="1"/>
</dbReference>
<dbReference type="GO" id="GO:0045089">
    <property type="term" value="P:positive regulation of innate immune response"/>
    <property type="evidence" value="ECO:0007669"/>
    <property type="project" value="TreeGrafter"/>
</dbReference>
<name>A0A850XTP8_AEGCA</name>
<keyword evidence="4" id="KW-1185">Reference proteome</keyword>
<dbReference type="InterPro" id="IPR000488">
    <property type="entry name" value="Death_dom"/>
</dbReference>
<dbReference type="SMART" id="SM00005">
    <property type="entry name" value="DEATH"/>
    <property type="match status" value="1"/>
</dbReference>
<dbReference type="GO" id="GO:0031265">
    <property type="term" value="C:CD95 death-inducing signaling complex"/>
    <property type="evidence" value="ECO:0007669"/>
    <property type="project" value="TreeGrafter"/>
</dbReference>
<gene>
    <name evidence="3" type="primary">Fadd</name>
    <name evidence="3" type="ORF">AEGCAU_R00469</name>
</gene>
<dbReference type="PANTHER" id="PTHR15077">
    <property type="entry name" value="FAS-ASSOCIATING DEATH DOMAIN-CONTAINING PROTEIN FADD"/>
    <property type="match status" value="1"/>
</dbReference>
<feature type="domain" description="Death" evidence="1">
    <location>
        <begin position="96"/>
        <end position="178"/>
    </location>
</feature>
<dbReference type="Gene3D" id="1.10.533.10">
    <property type="entry name" value="Death Domain, Fas"/>
    <property type="match status" value="2"/>
</dbReference>
<dbReference type="EMBL" id="WEIU01004190">
    <property type="protein sequence ID" value="NWH85340.1"/>
    <property type="molecule type" value="Genomic_DNA"/>
</dbReference>
<evidence type="ECO:0000313" key="3">
    <source>
        <dbReference type="EMBL" id="NWH85340.1"/>
    </source>
</evidence>
<dbReference type="InterPro" id="IPR001875">
    <property type="entry name" value="DED_dom"/>
</dbReference>
<dbReference type="Pfam" id="PF00531">
    <property type="entry name" value="Death"/>
    <property type="match status" value="1"/>
</dbReference>
<dbReference type="GO" id="GO:0097191">
    <property type="term" value="P:extrinsic apoptotic signaling pathway"/>
    <property type="evidence" value="ECO:0007669"/>
    <property type="project" value="TreeGrafter"/>
</dbReference>
<proteinExistence type="predicted"/>
<dbReference type="GO" id="GO:0005123">
    <property type="term" value="F:death receptor binding"/>
    <property type="evidence" value="ECO:0007669"/>
    <property type="project" value="TreeGrafter"/>
</dbReference>
<dbReference type="PANTHER" id="PTHR15077:SF10">
    <property type="entry name" value="FAS-ASSOCIATED DEATH DOMAIN PROTEIN"/>
    <property type="match status" value="1"/>
</dbReference>
<comment type="caution">
    <text evidence="3">The sequence shown here is derived from an EMBL/GenBank/DDBJ whole genome shotgun (WGS) entry which is preliminary data.</text>
</comment>
<protein>
    <submittedName>
        <fullName evidence="3">FADD protein</fullName>
    </submittedName>
</protein>
<dbReference type="PROSITE" id="PS50168">
    <property type="entry name" value="DED"/>
    <property type="match status" value="1"/>
</dbReference>
<dbReference type="GO" id="GO:0042981">
    <property type="term" value="P:regulation of apoptotic process"/>
    <property type="evidence" value="ECO:0007669"/>
    <property type="project" value="InterPro"/>
</dbReference>
<dbReference type="InterPro" id="IPR011029">
    <property type="entry name" value="DEATH-like_dom_sf"/>
</dbReference>
<dbReference type="Proteomes" id="UP000628412">
    <property type="component" value="Unassembled WGS sequence"/>
</dbReference>
<evidence type="ECO:0000259" key="2">
    <source>
        <dbReference type="PROSITE" id="PS50168"/>
    </source>
</evidence>
<dbReference type="SUPFAM" id="SSF47986">
    <property type="entry name" value="DEATH domain"/>
    <property type="match status" value="1"/>
</dbReference>
<dbReference type="InterPro" id="IPR016729">
    <property type="entry name" value="FADD"/>
</dbReference>
<feature type="non-terminal residue" evidence="3">
    <location>
        <position position="178"/>
    </location>
</feature>
<organism evidence="3 4">
    <name type="scientific">Aegithalos caudatus</name>
    <name type="common">Long-tailed tit</name>
    <name type="synonym">Acredula caudata</name>
    <dbReference type="NCBI Taxonomy" id="73327"/>
    <lineage>
        <taxon>Eukaryota</taxon>
        <taxon>Metazoa</taxon>
        <taxon>Chordata</taxon>
        <taxon>Craniata</taxon>
        <taxon>Vertebrata</taxon>
        <taxon>Euteleostomi</taxon>
        <taxon>Archelosauria</taxon>
        <taxon>Archosauria</taxon>
        <taxon>Dinosauria</taxon>
        <taxon>Saurischia</taxon>
        <taxon>Theropoda</taxon>
        <taxon>Coelurosauria</taxon>
        <taxon>Aves</taxon>
        <taxon>Neognathae</taxon>
        <taxon>Neoaves</taxon>
        <taxon>Telluraves</taxon>
        <taxon>Australaves</taxon>
        <taxon>Passeriformes</taxon>
        <taxon>Sylvioidea</taxon>
        <taxon>Aegithalidae</taxon>
        <taxon>Aegithalos</taxon>
    </lineage>
</organism>
<dbReference type="CDD" id="cd08336">
    <property type="entry name" value="DED_FADD"/>
    <property type="match status" value="1"/>
</dbReference>
<evidence type="ECO:0000313" key="4">
    <source>
        <dbReference type="Proteomes" id="UP000628412"/>
    </source>
</evidence>
<dbReference type="FunFam" id="1.10.533.10:FF:000059">
    <property type="entry name" value="Fas-associated via death domain"/>
    <property type="match status" value="1"/>
</dbReference>
<feature type="non-terminal residue" evidence="3">
    <location>
        <position position="1"/>
    </location>
</feature>
<feature type="domain" description="DED" evidence="2">
    <location>
        <begin position="3"/>
        <end position="80"/>
    </location>
</feature>
<sequence>LDPLRSLLHSISSRLSDKELAEMKFLRRDIGKGKLDRVQKGVEFFDILMERQEITKDNLVLLKELLQHIDRRDLLAEVLQFEEGQPYVPGDQPDEHEQPVQVICGNIGREWKRLMRELGMSEVNLDRIEAAYPLDLREKLFKALGEWQKGKGKDAKVADLIQALRGCDLNLVADRVEE</sequence>
<dbReference type="PROSITE" id="PS50017">
    <property type="entry name" value="DEATH_DOMAIN"/>
    <property type="match status" value="1"/>
</dbReference>
<accession>A0A850XTP8</accession>
<dbReference type="AlphaFoldDB" id="A0A850XTP8"/>